<sequence>MDLVNGSRGVPTRAPPALRRGHLTGRFRDGRPADGAVVGNPAEPAPCPPAEHRLWASTAPGTAAS</sequence>
<dbReference type="Proteomes" id="UP001500683">
    <property type="component" value="Unassembled WGS sequence"/>
</dbReference>
<dbReference type="EMBL" id="BAAAZG010000051">
    <property type="protein sequence ID" value="GAA4093863.1"/>
    <property type="molecule type" value="Genomic_DNA"/>
</dbReference>
<feature type="region of interest" description="Disordered" evidence="1">
    <location>
        <begin position="1"/>
        <end position="65"/>
    </location>
</feature>
<gene>
    <name evidence="2" type="ORF">GCM10022214_65120</name>
</gene>
<proteinExistence type="predicted"/>
<evidence type="ECO:0000313" key="3">
    <source>
        <dbReference type="Proteomes" id="UP001500683"/>
    </source>
</evidence>
<accession>A0ABP7WPM0</accession>
<protein>
    <submittedName>
        <fullName evidence="2">Uncharacterized protein</fullName>
    </submittedName>
</protein>
<reference evidence="3" key="1">
    <citation type="journal article" date="2019" name="Int. J. Syst. Evol. Microbiol.">
        <title>The Global Catalogue of Microorganisms (GCM) 10K type strain sequencing project: providing services to taxonomists for standard genome sequencing and annotation.</title>
        <authorList>
            <consortium name="The Broad Institute Genomics Platform"/>
            <consortium name="The Broad Institute Genome Sequencing Center for Infectious Disease"/>
            <person name="Wu L."/>
            <person name="Ma J."/>
        </authorList>
    </citation>
    <scope>NUCLEOTIDE SEQUENCE [LARGE SCALE GENOMIC DNA]</scope>
    <source>
        <strain evidence="3">JCM 16702</strain>
    </source>
</reference>
<name>A0ABP7WPM0_9ACTN</name>
<organism evidence="2 3">
    <name type="scientific">Actinomadura miaoliensis</name>
    <dbReference type="NCBI Taxonomy" id="430685"/>
    <lineage>
        <taxon>Bacteria</taxon>
        <taxon>Bacillati</taxon>
        <taxon>Actinomycetota</taxon>
        <taxon>Actinomycetes</taxon>
        <taxon>Streptosporangiales</taxon>
        <taxon>Thermomonosporaceae</taxon>
        <taxon>Actinomadura</taxon>
    </lineage>
</organism>
<evidence type="ECO:0000313" key="2">
    <source>
        <dbReference type="EMBL" id="GAA4093863.1"/>
    </source>
</evidence>
<comment type="caution">
    <text evidence="2">The sequence shown here is derived from an EMBL/GenBank/DDBJ whole genome shotgun (WGS) entry which is preliminary data.</text>
</comment>
<keyword evidence="3" id="KW-1185">Reference proteome</keyword>
<evidence type="ECO:0000256" key="1">
    <source>
        <dbReference type="SAM" id="MobiDB-lite"/>
    </source>
</evidence>